<name>A0A6L3JYN8_9BACE</name>
<proteinExistence type="inferred from homology"/>
<sequence length="267" mass="31468">MKPNVKWRYSVWIRLLYIIIFVIVLGELFFNNYSFFRIPTTSMEPTLFPGDRVLVTNFITGDIVHNDVIVFNMPFLKEPFDSIVFCSDQYLVKRCIALPNDTFEIKGGFFRVHGYKGLLGNMKQQKLVSKGIDTVMYNNNNQISVFQAKNKFWSVREFGPLWVPAKNMTVVIDSASWIVYKALIEWEQKKKMHLKLNKVYLGDSLINAYCFMEDYYFVAGDNLPVSVDSRYWGVLPRSFIVGKVAFVWFTRRKETKNIEWKRMFLKM</sequence>
<dbReference type="PANTHER" id="PTHR43390:SF1">
    <property type="entry name" value="CHLOROPLAST PROCESSING PEPTIDASE"/>
    <property type="match status" value="1"/>
</dbReference>
<dbReference type="Proteomes" id="UP000482653">
    <property type="component" value="Unassembled WGS sequence"/>
</dbReference>
<dbReference type="GO" id="GO:0006465">
    <property type="term" value="P:signal peptide processing"/>
    <property type="evidence" value="ECO:0007669"/>
    <property type="project" value="InterPro"/>
</dbReference>
<dbReference type="RefSeq" id="WP_149947423.1">
    <property type="nucleotide sequence ID" value="NZ_VVYX01000019.1"/>
</dbReference>
<dbReference type="EC" id="3.4.21.89" evidence="3 7"/>
<dbReference type="NCBIfam" id="TIGR02227">
    <property type="entry name" value="sigpep_I_bact"/>
    <property type="match status" value="1"/>
</dbReference>
<feature type="domain" description="Peptidase S26" evidence="8">
    <location>
        <begin position="12"/>
        <end position="249"/>
    </location>
</feature>
<gene>
    <name evidence="9" type="primary">lepB</name>
    <name evidence="9" type="ORF">F2Y87_16705</name>
</gene>
<dbReference type="EMBL" id="VVYX01000019">
    <property type="protein sequence ID" value="KAA5417433.1"/>
    <property type="molecule type" value="Genomic_DNA"/>
</dbReference>
<comment type="caution">
    <text evidence="9">The sequence shown here is derived from an EMBL/GenBank/DDBJ whole genome shotgun (WGS) entry which is preliminary data.</text>
</comment>
<comment type="subcellular location">
    <subcellularLocation>
        <location evidence="7">Membrane</location>
        <topology evidence="7">Single-pass type II membrane protein</topology>
    </subcellularLocation>
</comment>
<dbReference type="InterPro" id="IPR019533">
    <property type="entry name" value="Peptidase_S26"/>
</dbReference>
<keyword evidence="7" id="KW-0645">Protease</keyword>
<evidence type="ECO:0000259" key="8">
    <source>
        <dbReference type="Pfam" id="PF10502"/>
    </source>
</evidence>
<accession>A0A6L3JYN8</accession>
<evidence type="ECO:0000256" key="4">
    <source>
        <dbReference type="ARBA" id="ARBA00019232"/>
    </source>
</evidence>
<keyword evidence="7" id="KW-0812">Transmembrane</keyword>
<dbReference type="PRINTS" id="PR00727">
    <property type="entry name" value="LEADERPTASE"/>
</dbReference>
<dbReference type="PANTHER" id="PTHR43390">
    <property type="entry name" value="SIGNAL PEPTIDASE I"/>
    <property type="match status" value="1"/>
</dbReference>
<evidence type="ECO:0000313" key="9">
    <source>
        <dbReference type="EMBL" id="KAA5417433.1"/>
    </source>
</evidence>
<dbReference type="InterPro" id="IPR000223">
    <property type="entry name" value="Pept_S26A_signal_pept_1"/>
</dbReference>
<reference evidence="9 10" key="1">
    <citation type="journal article" date="2019" name="Nat. Med.">
        <title>A library of human gut bacterial isolates paired with longitudinal multiomics data enables mechanistic microbiome research.</title>
        <authorList>
            <person name="Poyet M."/>
            <person name="Groussin M."/>
            <person name="Gibbons S.M."/>
            <person name="Avila-Pacheco J."/>
            <person name="Jiang X."/>
            <person name="Kearney S.M."/>
            <person name="Perrotta A.R."/>
            <person name="Berdy B."/>
            <person name="Zhao S."/>
            <person name="Lieberman T.D."/>
            <person name="Swanson P.K."/>
            <person name="Smith M."/>
            <person name="Roesemann S."/>
            <person name="Alexander J.E."/>
            <person name="Rich S.A."/>
            <person name="Livny J."/>
            <person name="Vlamakis H."/>
            <person name="Clish C."/>
            <person name="Bullock K."/>
            <person name="Deik A."/>
            <person name="Scott J."/>
            <person name="Pierce K.A."/>
            <person name="Xavier R.J."/>
            <person name="Alm E.J."/>
        </authorList>
    </citation>
    <scope>NUCLEOTIDE SEQUENCE [LARGE SCALE GENOMIC DNA]</scope>
    <source>
        <strain evidence="9 10">BIOML-A8</strain>
    </source>
</reference>
<evidence type="ECO:0000256" key="2">
    <source>
        <dbReference type="ARBA" id="ARBA00009370"/>
    </source>
</evidence>
<dbReference type="Pfam" id="PF10502">
    <property type="entry name" value="Peptidase_S26"/>
    <property type="match status" value="1"/>
</dbReference>
<dbReference type="InterPro" id="IPR019758">
    <property type="entry name" value="Pept_S26A_signal_pept_1_CS"/>
</dbReference>
<comment type="similarity">
    <text evidence="2 7">Belongs to the peptidase S26 family.</text>
</comment>
<dbReference type="PROSITE" id="PS00761">
    <property type="entry name" value="SPASE_I_3"/>
    <property type="match status" value="1"/>
</dbReference>
<feature type="active site" evidence="6">
    <location>
        <position position="42"/>
    </location>
</feature>
<keyword evidence="5 7" id="KW-0378">Hydrolase</keyword>
<dbReference type="GO" id="GO:0009003">
    <property type="term" value="F:signal peptidase activity"/>
    <property type="evidence" value="ECO:0007669"/>
    <property type="project" value="UniProtKB-EC"/>
</dbReference>
<dbReference type="CDD" id="cd06462">
    <property type="entry name" value="Peptidase_S24_S26"/>
    <property type="match status" value="1"/>
</dbReference>
<dbReference type="SUPFAM" id="SSF51306">
    <property type="entry name" value="LexA/Signal peptidase"/>
    <property type="match status" value="1"/>
</dbReference>
<dbReference type="AlphaFoldDB" id="A0A6L3JYN8"/>
<evidence type="ECO:0000313" key="10">
    <source>
        <dbReference type="Proteomes" id="UP000482653"/>
    </source>
</evidence>
<evidence type="ECO:0000256" key="6">
    <source>
        <dbReference type="PIRSR" id="PIRSR600223-1"/>
    </source>
</evidence>
<evidence type="ECO:0000256" key="1">
    <source>
        <dbReference type="ARBA" id="ARBA00000677"/>
    </source>
</evidence>
<dbReference type="CDD" id="cd06530">
    <property type="entry name" value="S26_SPase_I"/>
    <property type="match status" value="1"/>
</dbReference>
<evidence type="ECO:0000256" key="3">
    <source>
        <dbReference type="ARBA" id="ARBA00013208"/>
    </source>
</evidence>
<feature type="active site" evidence="6">
    <location>
        <position position="93"/>
    </location>
</feature>
<keyword evidence="7" id="KW-1133">Transmembrane helix</keyword>
<evidence type="ECO:0000256" key="5">
    <source>
        <dbReference type="ARBA" id="ARBA00022801"/>
    </source>
</evidence>
<dbReference type="InterPro" id="IPR036286">
    <property type="entry name" value="LexA/Signal_pep-like_sf"/>
</dbReference>
<dbReference type="GO" id="GO:0004252">
    <property type="term" value="F:serine-type endopeptidase activity"/>
    <property type="evidence" value="ECO:0007669"/>
    <property type="project" value="InterPro"/>
</dbReference>
<dbReference type="Gene3D" id="2.10.109.10">
    <property type="entry name" value="Umud Fragment, subunit A"/>
    <property type="match status" value="1"/>
</dbReference>
<feature type="transmembrane region" description="Helical" evidence="7">
    <location>
        <begin position="12"/>
        <end position="30"/>
    </location>
</feature>
<keyword evidence="7" id="KW-0472">Membrane</keyword>
<protein>
    <recommendedName>
        <fullName evidence="4 7">Signal peptidase I</fullName>
        <ecNumber evidence="3 7">3.4.21.89</ecNumber>
    </recommendedName>
</protein>
<evidence type="ECO:0000256" key="7">
    <source>
        <dbReference type="RuleBase" id="RU362042"/>
    </source>
</evidence>
<dbReference type="GO" id="GO:0016020">
    <property type="term" value="C:membrane"/>
    <property type="evidence" value="ECO:0007669"/>
    <property type="project" value="UniProtKB-SubCell"/>
</dbReference>
<organism evidence="9 10">
    <name type="scientific">Bacteroides cellulosilyticus</name>
    <dbReference type="NCBI Taxonomy" id="246787"/>
    <lineage>
        <taxon>Bacteria</taxon>
        <taxon>Pseudomonadati</taxon>
        <taxon>Bacteroidota</taxon>
        <taxon>Bacteroidia</taxon>
        <taxon>Bacteroidales</taxon>
        <taxon>Bacteroidaceae</taxon>
        <taxon>Bacteroides</taxon>
    </lineage>
</organism>
<comment type="catalytic activity">
    <reaction evidence="1 7">
        <text>Cleavage of hydrophobic, N-terminal signal or leader sequences from secreted and periplasmic proteins.</text>
        <dbReference type="EC" id="3.4.21.89"/>
    </reaction>
</comment>